<dbReference type="EMBL" id="JASBWU010000028">
    <property type="protein sequence ID" value="KAJ9111788.1"/>
    <property type="molecule type" value="Genomic_DNA"/>
</dbReference>
<organism evidence="1 2">
    <name type="scientific">Naganishia vaughanmartiniae</name>
    <dbReference type="NCBI Taxonomy" id="1424756"/>
    <lineage>
        <taxon>Eukaryota</taxon>
        <taxon>Fungi</taxon>
        <taxon>Dikarya</taxon>
        <taxon>Basidiomycota</taxon>
        <taxon>Agaricomycotina</taxon>
        <taxon>Tremellomycetes</taxon>
        <taxon>Filobasidiales</taxon>
        <taxon>Filobasidiaceae</taxon>
        <taxon>Naganishia</taxon>
    </lineage>
</organism>
<sequence length="208" mass="23181">MTSIRLTPAAPTTCMSSGNSAAGPPDFSMFDGYFDSLLSGGNRGEPIDTGVLSQESIMASIQEKIVTELSQEVQRLVDEAVSSVQVLIDKWNPGRTTAFSPGSKTEGSDTREELEHEQQAIQNIIQRNSSYRRKLALKLQEETRKMQERDPAFDLAKVKQDFADMQTDFDTFFNATATEDMNKQNTSLKSTIAAHVRQPLYHWKGIPD</sequence>
<proteinExistence type="predicted"/>
<gene>
    <name evidence="1" type="ORF">QFC22_006447</name>
</gene>
<name>A0ACC2WJ87_9TREE</name>
<evidence type="ECO:0000313" key="2">
    <source>
        <dbReference type="Proteomes" id="UP001243375"/>
    </source>
</evidence>
<protein>
    <submittedName>
        <fullName evidence="1">Uncharacterized protein</fullName>
    </submittedName>
</protein>
<reference evidence="1" key="1">
    <citation type="submission" date="2023-04" db="EMBL/GenBank/DDBJ databases">
        <title>Draft Genome sequencing of Naganishia species isolated from polar environments using Oxford Nanopore Technology.</title>
        <authorList>
            <person name="Leo P."/>
            <person name="Venkateswaran K."/>
        </authorList>
    </citation>
    <scope>NUCLEOTIDE SEQUENCE</scope>
    <source>
        <strain evidence="1">MNA-CCFEE 5425</strain>
    </source>
</reference>
<evidence type="ECO:0000313" key="1">
    <source>
        <dbReference type="EMBL" id="KAJ9111788.1"/>
    </source>
</evidence>
<comment type="caution">
    <text evidence="1">The sequence shown here is derived from an EMBL/GenBank/DDBJ whole genome shotgun (WGS) entry which is preliminary data.</text>
</comment>
<accession>A0ACC2WJ87</accession>
<dbReference type="Proteomes" id="UP001243375">
    <property type="component" value="Unassembled WGS sequence"/>
</dbReference>
<keyword evidence="2" id="KW-1185">Reference proteome</keyword>